<keyword evidence="2" id="KW-1185">Reference proteome</keyword>
<comment type="caution">
    <text evidence="1">The sequence shown here is derived from an EMBL/GenBank/DDBJ whole genome shotgun (WGS) entry which is preliminary data.</text>
</comment>
<reference evidence="1 2" key="1">
    <citation type="submission" date="2021-06" db="EMBL/GenBank/DDBJ databases">
        <title>Caerostris extrusa draft genome.</title>
        <authorList>
            <person name="Kono N."/>
            <person name="Arakawa K."/>
        </authorList>
    </citation>
    <scope>NUCLEOTIDE SEQUENCE [LARGE SCALE GENOMIC DNA]</scope>
</reference>
<accession>A0AAV4MLF6</accession>
<dbReference type="Proteomes" id="UP001054945">
    <property type="component" value="Unassembled WGS sequence"/>
</dbReference>
<dbReference type="EMBL" id="BPLR01002375">
    <property type="protein sequence ID" value="GIX73097.1"/>
    <property type="molecule type" value="Genomic_DNA"/>
</dbReference>
<sequence>MSSGYRTDVFNVCEITKSTFILDSDYKTNIHIGFRLQNQHSYWIQTTKPTFILDSDYKTNIHIGFRLQNQHSYWIQTTKPTFILDSDYKMSLDQQLFRFASHTIQEEHIKLNTRTSR</sequence>
<evidence type="ECO:0000313" key="2">
    <source>
        <dbReference type="Proteomes" id="UP001054945"/>
    </source>
</evidence>
<protein>
    <submittedName>
        <fullName evidence="1">Uncharacterized protein</fullName>
    </submittedName>
</protein>
<organism evidence="1 2">
    <name type="scientific">Caerostris extrusa</name>
    <name type="common">Bark spider</name>
    <name type="synonym">Caerostris bankana</name>
    <dbReference type="NCBI Taxonomy" id="172846"/>
    <lineage>
        <taxon>Eukaryota</taxon>
        <taxon>Metazoa</taxon>
        <taxon>Ecdysozoa</taxon>
        <taxon>Arthropoda</taxon>
        <taxon>Chelicerata</taxon>
        <taxon>Arachnida</taxon>
        <taxon>Araneae</taxon>
        <taxon>Araneomorphae</taxon>
        <taxon>Entelegynae</taxon>
        <taxon>Araneoidea</taxon>
        <taxon>Araneidae</taxon>
        <taxon>Caerostris</taxon>
    </lineage>
</organism>
<evidence type="ECO:0000313" key="1">
    <source>
        <dbReference type="EMBL" id="GIX73097.1"/>
    </source>
</evidence>
<proteinExistence type="predicted"/>
<gene>
    <name evidence="1" type="ORF">CEXT_67591</name>
</gene>
<name>A0AAV4MLF6_CAEEX</name>
<dbReference type="AlphaFoldDB" id="A0AAV4MLF6"/>